<accession>A0ABP9V615</accession>
<feature type="transmembrane region" description="Helical" evidence="1">
    <location>
        <begin position="64"/>
        <end position="88"/>
    </location>
</feature>
<reference evidence="2 3" key="1">
    <citation type="submission" date="2024-02" db="EMBL/GenBank/DDBJ databases">
        <title>Deinococcus xinjiangensis NBRC 107630.</title>
        <authorList>
            <person name="Ichikawa N."/>
            <person name="Katano-Makiyama Y."/>
            <person name="Hidaka K."/>
        </authorList>
    </citation>
    <scope>NUCLEOTIDE SEQUENCE [LARGE SCALE GENOMIC DNA]</scope>
    <source>
        <strain evidence="2 3">NBRC 107630</strain>
    </source>
</reference>
<comment type="caution">
    <text evidence="2">The sequence shown here is derived from an EMBL/GenBank/DDBJ whole genome shotgun (WGS) entry which is preliminary data.</text>
</comment>
<dbReference type="Proteomes" id="UP001458946">
    <property type="component" value="Unassembled WGS sequence"/>
</dbReference>
<feature type="transmembrane region" description="Helical" evidence="1">
    <location>
        <begin position="100"/>
        <end position="118"/>
    </location>
</feature>
<keyword evidence="1" id="KW-0472">Membrane</keyword>
<proteinExistence type="predicted"/>
<feature type="transmembrane region" description="Helical" evidence="1">
    <location>
        <begin position="21"/>
        <end position="44"/>
    </location>
</feature>
<dbReference type="RefSeq" id="WP_353540692.1">
    <property type="nucleotide sequence ID" value="NZ_BAABRN010000003.1"/>
</dbReference>
<keyword evidence="1" id="KW-1133">Transmembrane helix</keyword>
<protein>
    <submittedName>
        <fullName evidence="2">Uncharacterized protein</fullName>
    </submittedName>
</protein>
<dbReference type="EMBL" id="BAABRN010000003">
    <property type="protein sequence ID" value="GAA5500712.1"/>
    <property type="molecule type" value="Genomic_DNA"/>
</dbReference>
<keyword evidence="1" id="KW-0812">Transmembrane</keyword>
<organism evidence="2 3">
    <name type="scientific">Deinococcus xinjiangensis</name>
    <dbReference type="NCBI Taxonomy" id="457454"/>
    <lineage>
        <taxon>Bacteria</taxon>
        <taxon>Thermotogati</taxon>
        <taxon>Deinococcota</taxon>
        <taxon>Deinococci</taxon>
        <taxon>Deinococcales</taxon>
        <taxon>Deinococcaceae</taxon>
        <taxon>Deinococcus</taxon>
    </lineage>
</organism>
<keyword evidence="3" id="KW-1185">Reference proteome</keyword>
<sequence length="167" mass="18388">MSEMVWQDESQIAPRISGSSLLSKVADVIFGFIPAACLFPLGLFGTFVSGVFVPMALTDIREGWGILILAFAVIMGLFGWFALITAIVRRWQGKLLPANPSLKFGLWCGLFSGLFFSLDVVDNGLSWEGLEKAGRYFATYPYMAYLKLAPALLTGFYLYRLSFGGKS</sequence>
<name>A0ABP9V615_9DEIO</name>
<evidence type="ECO:0000256" key="1">
    <source>
        <dbReference type="SAM" id="Phobius"/>
    </source>
</evidence>
<gene>
    <name evidence="2" type="ORF">Dxin01_00437</name>
</gene>
<evidence type="ECO:0000313" key="3">
    <source>
        <dbReference type="Proteomes" id="UP001458946"/>
    </source>
</evidence>
<feature type="transmembrane region" description="Helical" evidence="1">
    <location>
        <begin position="138"/>
        <end position="159"/>
    </location>
</feature>
<evidence type="ECO:0000313" key="2">
    <source>
        <dbReference type="EMBL" id="GAA5500712.1"/>
    </source>
</evidence>